<dbReference type="EMBL" id="JASHIF010000034">
    <property type="protein sequence ID" value="MDI9862584.1"/>
    <property type="molecule type" value="Genomic_DNA"/>
</dbReference>
<proteinExistence type="predicted"/>
<name>A0ABT6YGN7_9BACT</name>
<accession>A0ABT6YGN7</accession>
<gene>
    <name evidence="2" type="ORF">QM524_25385</name>
</gene>
<reference evidence="2 3" key="1">
    <citation type="submission" date="2023-05" db="EMBL/GenBank/DDBJ databases">
        <title>Novel species of genus Flectobacillus isolated from stream in China.</title>
        <authorList>
            <person name="Lu H."/>
        </authorList>
    </citation>
    <scope>NUCLEOTIDE SEQUENCE [LARGE SCALE GENOMIC DNA]</scope>
    <source>
        <strain evidence="2 3">KCTC 42575</strain>
    </source>
</reference>
<keyword evidence="1" id="KW-0175">Coiled coil</keyword>
<organism evidence="2 3">
    <name type="scientific">Flectobacillus roseus</name>
    <dbReference type="NCBI Taxonomy" id="502259"/>
    <lineage>
        <taxon>Bacteria</taxon>
        <taxon>Pseudomonadati</taxon>
        <taxon>Bacteroidota</taxon>
        <taxon>Cytophagia</taxon>
        <taxon>Cytophagales</taxon>
        <taxon>Flectobacillaceae</taxon>
        <taxon>Flectobacillus</taxon>
    </lineage>
</organism>
<keyword evidence="3" id="KW-1185">Reference proteome</keyword>
<dbReference type="RefSeq" id="WP_283346819.1">
    <property type="nucleotide sequence ID" value="NZ_JASHIF010000034.1"/>
</dbReference>
<evidence type="ECO:0000256" key="1">
    <source>
        <dbReference type="SAM" id="Coils"/>
    </source>
</evidence>
<dbReference type="Proteomes" id="UP001236507">
    <property type="component" value="Unassembled WGS sequence"/>
</dbReference>
<evidence type="ECO:0000313" key="3">
    <source>
        <dbReference type="Proteomes" id="UP001236507"/>
    </source>
</evidence>
<sequence>MKEEYMPYSITDFIEIDSEGNFHLWEAKMIHSDELLKGKAIGQLLFYDFLFSTYPEKNLKELLIENGFDEETISKKNYDDFHFKTWNILVCGGEGWELCAGVNPIMWNYPTLPEEYFKDSTPNLNLFHFYEVSSGFDLKNIWELAIDTPQKLHIEAFSKYLNLDEIPSEDEIEGYYLDFFNYQHNLSNDDIDLLIEFNESEDQNNFLKEKDKTLEQIEEINEKFQSSLHRLKLEEDPEAKKYFNKFIGRDWFK</sequence>
<evidence type="ECO:0000313" key="2">
    <source>
        <dbReference type="EMBL" id="MDI9862584.1"/>
    </source>
</evidence>
<feature type="coiled-coil region" evidence="1">
    <location>
        <begin position="203"/>
        <end position="234"/>
    </location>
</feature>
<comment type="caution">
    <text evidence="2">The sequence shown here is derived from an EMBL/GenBank/DDBJ whole genome shotgun (WGS) entry which is preliminary data.</text>
</comment>
<protein>
    <submittedName>
        <fullName evidence="2">Uncharacterized protein</fullName>
    </submittedName>
</protein>